<proteinExistence type="predicted"/>
<feature type="compositionally biased region" description="Basic and acidic residues" evidence="1">
    <location>
        <begin position="103"/>
        <end position="113"/>
    </location>
</feature>
<organism evidence="2">
    <name type="scientific">Brassica oleracea</name>
    <name type="common">Wild cabbage</name>
    <dbReference type="NCBI Taxonomy" id="3712"/>
    <lineage>
        <taxon>Eukaryota</taxon>
        <taxon>Viridiplantae</taxon>
        <taxon>Streptophyta</taxon>
        <taxon>Embryophyta</taxon>
        <taxon>Tracheophyta</taxon>
        <taxon>Spermatophyta</taxon>
        <taxon>Magnoliopsida</taxon>
        <taxon>eudicotyledons</taxon>
        <taxon>Gunneridae</taxon>
        <taxon>Pentapetalae</taxon>
        <taxon>rosids</taxon>
        <taxon>malvids</taxon>
        <taxon>Brassicales</taxon>
        <taxon>Brassicaceae</taxon>
        <taxon>Brassiceae</taxon>
        <taxon>Brassica</taxon>
    </lineage>
</organism>
<feature type="region of interest" description="Disordered" evidence="1">
    <location>
        <begin position="42"/>
        <end position="113"/>
    </location>
</feature>
<dbReference type="AlphaFoldDB" id="A0A3P6EDK9"/>
<evidence type="ECO:0000256" key="1">
    <source>
        <dbReference type="SAM" id="MobiDB-lite"/>
    </source>
</evidence>
<sequence>MQTAMQLQVTQASIQQLGDTLGTLAACLDALTTALTMRLDPQAQPFLHASPPPAQQHNPQHQLQLPPLPQPQRQQQQQIPPNHQPHCQQQQQILRPQQFGDARTYDRYEEEEKHSVFIMKMYGNETS</sequence>
<feature type="compositionally biased region" description="Low complexity" evidence="1">
    <location>
        <begin position="55"/>
        <end position="98"/>
    </location>
</feature>
<name>A0A3P6EDK9_BRAOL</name>
<evidence type="ECO:0000313" key="2">
    <source>
        <dbReference type="EMBL" id="VDD37778.1"/>
    </source>
</evidence>
<dbReference type="EMBL" id="LR031876">
    <property type="protein sequence ID" value="VDD37778.1"/>
    <property type="molecule type" value="Genomic_DNA"/>
</dbReference>
<accession>A0A3P6EDK9</accession>
<protein>
    <submittedName>
        <fullName evidence="2">Uncharacterized protein</fullName>
    </submittedName>
</protein>
<gene>
    <name evidence="2" type="ORF">BOLC7T43338H</name>
</gene>
<reference evidence="2" key="1">
    <citation type="submission" date="2018-11" db="EMBL/GenBank/DDBJ databases">
        <authorList>
            <consortium name="Genoscope - CEA"/>
            <person name="William W."/>
        </authorList>
    </citation>
    <scope>NUCLEOTIDE SEQUENCE</scope>
</reference>